<dbReference type="Proteomes" id="UP001164286">
    <property type="component" value="Unassembled WGS sequence"/>
</dbReference>
<protein>
    <submittedName>
        <fullName evidence="2">Uncharacterized protein</fullName>
    </submittedName>
</protein>
<dbReference type="AlphaFoldDB" id="A0AA38HHH5"/>
<evidence type="ECO:0000313" key="3">
    <source>
        <dbReference type="Proteomes" id="UP001164286"/>
    </source>
</evidence>
<feature type="region of interest" description="Disordered" evidence="1">
    <location>
        <begin position="187"/>
        <end position="240"/>
    </location>
</feature>
<dbReference type="EMBL" id="JAKWFO010000001">
    <property type="protein sequence ID" value="KAI9639589.1"/>
    <property type="molecule type" value="Genomic_DNA"/>
</dbReference>
<name>A0AA38HHH5_9TREE</name>
<dbReference type="GeneID" id="77727075"/>
<gene>
    <name evidence="2" type="ORF">MKK02DRAFT_29621</name>
</gene>
<organism evidence="2 3">
    <name type="scientific">Dioszegia hungarica</name>
    <dbReference type="NCBI Taxonomy" id="4972"/>
    <lineage>
        <taxon>Eukaryota</taxon>
        <taxon>Fungi</taxon>
        <taxon>Dikarya</taxon>
        <taxon>Basidiomycota</taxon>
        <taxon>Agaricomycotina</taxon>
        <taxon>Tremellomycetes</taxon>
        <taxon>Tremellales</taxon>
        <taxon>Bulleribasidiaceae</taxon>
        <taxon>Dioszegia</taxon>
    </lineage>
</organism>
<keyword evidence="3" id="KW-1185">Reference proteome</keyword>
<dbReference type="RefSeq" id="XP_052949366.1">
    <property type="nucleotide sequence ID" value="XM_053087870.1"/>
</dbReference>
<accession>A0AA38HHH5</accession>
<feature type="compositionally biased region" description="Basic and acidic residues" evidence="1">
    <location>
        <begin position="215"/>
        <end position="231"/>
    </location>
</feature>
<feature type="region of interest" description="Disordered" evidence="1">
    <location>
        <begin position="52"/>
        <end position="75"/>
    </location>
</feature>
<evidence type="ECO:0000313" key="2">
    <source>
        <dbReference type="EMBL" id="KAI9639589.1"/>
    </source>
</evidence>
<sequence>MMRAQAAAEEPEAGPSTGPHHMRISTGGSIASYVKFALDFLQNNPSRALILHTRPHPPSTTGTTTAAPQARSTSTLQPCTLSVPRLISVAELVKREYMAILNKSGKGKGRHRGVGIWQYTKSGLVDPAEVGLAVQEGDGQLARVLEGKMKPKMTHYPYLEITLSTRSLGLEKETDTSCQYLLATRHRAGRAPKGDPGDDEDDGMAEENGGYGRGGIERVVDREGRDRRGEGEETQVEGSG</sequence>
<feature type="compositionally biased region" description="Low complexity" evidence="1">
    <location>
        <begin position="59"/>
        <end position="70"/>
    </location>
</feature>
<comment type="caution">
    <text evidence="2">The sequence shown here is derived from an EMBL/GenBank/DDBJ whole genome shotgun (WGS) entry which is preliminary data.</text>
</comment>
<proteinExistence type="predicted"/>
<reference evidence="2" key="1">
    <citation type="journal article" date="2022" name="G3 (Bethesda)">
        <title>High quality genome of the basidiomycete yeast Dioszegia hungarica PDD-24b-2 isolated from cloud water.</title>
        <authorList>
            <person name="Jarrige D."/>
            <person name="Haridas S."/>
            <person name="Bleykasten-Grosshans C."/>
            <person name="Joly M."/>
            <person name="Nadalig T."/>
            <person name="Sancelme M."/>
            <person name="Vuilleumier S."/>
            <person name="Grigoriev I.V."/>
            <person name="Amato P."/>
            <person name="Bringel F."/>
        </authorList>
    </citation>
    <scope>NUCLEOTIDE SEQUENCE</scope>
    <source>
        <strain evidence="2">PDD-24b-2</strain>
    </source>
</reference>
<evidence type="ECO:0000256" key="1">
    <source>
        <dbReference type="SAM" id="MobiDB-lite"/>
    </source>
</evidence>
<feature type="region of interest" description="Disordered" evidence="1">
    <location>
        <begin position="1"/>
        <end position="24"/>
    </location>
</feature>